<name>A0ABN8EAR6_CHISP</name>
<keyword evidence="3" id="KW-1185">Reference proteome</keyword>
<organism evidence="2 3">
    <name type="scientific">Chilo suppressalis</name>
    <name type="common">Asiatic rice borer moth</name>
    <dbReference type="NCBI Taxonomy" id="168631"/>
    <lineage>
        <taxon>Eukaryota</taxon>
        <taxon>Metazoa</taxon>
        <taxon>Ecdysozoa</taxon>
        <taxon>Arthropoda</taxon>
        <taxon>Hexapoda</taxon>
        <taxon>Insecta</taxon>
        <taxon>Pterygota</taxon>
        <taxon>Neoptera</taxon>
        <taxon>Endopterygota</taxon>
        <taxon>Lepidoptera</taxon>
        <taxon>Glossata</taxon>
        <taxon>Ditrysia</taxon>
        <taxon>Pyraloidea</taxon>
        <taxon>Crambidae</taxon>
        <taxon>Crambinae</taxon>
        <taxon>Chilo</taxon>
    </lineage>
</organism>
<proteinExistence type="predicted"/>
<feature type="domain" description="DUF7869" evidence="1">
    <location>
        <begin position="635"/>
        <end position="773"/>
    </location>
</feature>
<gene>
    <name evidence="2" type="ORF">CHILSU_LOCUS4708</name>
</gene>
<protein>
    <recommendedName>
        <fullName evidence="1">DUF7869 domain-containing protein</fullName>
    </recommendedName>
</protein>
<evidence type="ECO:0000313" key="3">
    <source>
        <dbReference type="Proteomes" id="UP001153292"/>
    </source>
</evidence>
<evidence type="ECO:0000313" key="2">
    <source>
        <dbReference type="EMBL" id="CAH0682478.1"/>
    </source>
</evidence>
<dbReference type="Proteomes" id="UP001153292">
    <property type="component" value="Chromosome 19"/>
</dbReference>
<dbReference type="InterPro" id="IPR057191">
    <property type="entry name" value="DUF7869"/>
</dbReference>
<accession>A0ABN8EAR6</accession>
<reference evidence="2" key="1">
    <citation type="submission" date="2021-12" db="EMBL/GenBank/DDBJ databases">
        <authorList>
            <person name="King R."/>
        </authorList>
    </citation>
    <scope>NUCLEOTIDE SEQUENCE</scope>
</reference>
<dbReference type="PANTHER" id="PTHR10773">
    <property type="entry name" value="DNA-DIRECTED RNA POLYMERASES I, II, AND III SUBUNIT RPABC2"/>
    <property type="match status" value="1"/>
</dbReference>
<evidence type="ECO:0000259" key="1">
    <source>
        <dbReference type="Pfam" id="PF25273"/>
    </source>
</evidence>
<dbReference type="EMBL" id="OU963912">
    <property type="protein sequence ID" value="CAH0682478.1"/>
    <property type="molecule type" value="Genomic_DNA"/>
</dbReference>
<dbReference type="PANTHER" id="PTHR10773:SF19">
    <property type="match status" value="1"/>
</dbReference>
<sequence>MGGGMVGTRPRPQPPRAGLPAHVCGVPAIPRETPVVEPRRGREAAGTGTVCVRGGREARAPLGQYSADRDCECICRAYYSYLGNNLIMRRRARKLLDLVPRNDVVEEKKVLQDSTNVPIDMSNRIDSPVPSGCEQEIKFLLQVEAEEFLQLNNNNDLPDFFVTIEEETEHVEVEEIAHKNKEKDKVQEKSNDVQLSPLNNVVELPIAEEIMSQEKRVQRQNCVPSSPKNSLEGPEVLEDEMILSRAANTTIDCPMSENLSILTTDLNFNSPTSSFTIPSPLSSAVSSPVGSPLDCSNKRRSGKVRTRNYTEWKDLKRKALKNSGKPFINKMGRAVSGKKIKEPCNCPKKCFEKIEESCREHVFNCFWDIGSHEKQWDFIVKYTRCHKPKRIKAEGPNRTQTRIYNLPINKTETVQVCRKMFLNTLSISEKTVRTAFMKVNTSMNEHRLSDLRGRHLNRPKKIKEAVVDSVKNHIDSLAPVESHYCRKNSTKKYLDGQLSYKRLHNLYTEWFLHENYDCEMASLRQYQDIVNKNFNIAFYHPKKDQCDKCHAFFCNKEPTDTQKREQDLHMQRKNFCRTVKAADKAEAERNSSIIVATFDMQKILTCPFGNVSIFYYKRKLNLYNFTVYDVAQKSGYCYMWTEVFGKKGANEISSGLNLFIKTKIDDGAKIFRFWSDNCSGQNRNRIVFAFYQHVLEKFDIESITHRFLEVGHTQNEGDSVHSVIEGVSNRKTIYTPDQWVNLIRWAKTTGEAYRVKEMALTDIFNYRSLLNGKNWTKNDDGEKVVWSKIKEVHITKENYNVIKYKYDLNEEYDTMTTLKKSRRGKKTIPDPEVQLANTTPLKVKYDKYKDLMSMCDSKIIPDEFHSFFRGLPYEQIPLGNDNNTESTDEEDDYDKWFMVTKIRHMDVHRYVVHES</sequence>
<dbReference type="Pfam" id="PF25273">
    <property type="entry name" value="DUF7869"/>
    <property type="match status" value="1"/>
</dbReference>